<evidence type="ECO:0000313" key="3">
    <source>
        <dbReference type="Proteomes" id="UP000199288"/>
    </source>
</evidence>
<accession>A0A1H4C005</accession>
<protein>
    <submittedName>
        <fullName evidence="2">Uncharacterized protein</fullName>
    </submittedName>
</protein>
<dbReference type="RefSeq" id="WP_176780762.1">
    <property type="nucleotide sequence ID" value="NZ_FNQV01000011.1"/>
</dbReference>
<keyword evidence="1" id="KW-1133">Transmembrane helix</keyword>
<dbReference type="Proteomes" id="UP000199288">
    <property type="component" value="Unassembled WGS sequence"/>
</dbReference>
<evidence type="ECO:0000256" key="1">
    <source>
        <dbReference type="SAM" id="Phobius"/>
    </source>
</evidence>
<sequence>MTSSLVKLPAEAAHLTPVDLPMPPIMYGIIAFALLMIGLLTVYAFRSVWTRH</sequence>
<evidence type="ECO:0000313" key="2">
    <source>
        <dbReference type="EMBL" id="SEA53706.1"/>
    </source>
</evidence>
<reference evidence="3" key="1">
    <citation type="submission" date="2016-10" db="EMBL/GenBank/DDBJ databases">
        <authorList>
            <person name="Varghese N."/>
            <person name="Submissions S."/>
        </authorList>
    </citation>
    <scope>NUCLEOTIDE SEQUENCE [LARGE SCALE GENOMIC DNA]</scope>
    <source>
        <strain evidence="3">KPR-1</strain>
    </source>
</reference>
<keyword evidence="1" id="KW-0472">Membrane</keyword>
<keyword evidence="3" id="KW-1185">Reference proteome</keyword>
<keyword evidence="1" id="KW-0812">Transmembrane</keyword>
<dbReference type="EMBL" id="FNQV01000011">
    <property type="protein sequence ID" value="SEA53706.1"/>
    <property type="molecule type" value="Genomic_DNA"/>
</dbReference>
<organism evidence="2 3">
    <name type="scientific">Bowdeniella nasicola</name>
    <dbReference type="NCBI Taxonomy" id="208480"/>
    <lineage>
        <taxon>Bacteria</taxon>
        <taxon>Bacillati</taxon>
        <taxon>Actinomycetota</taxon>
        <taxon>Actinomycetes</taxon>
        <taxon>Actinomycetales</taxon>
        <taxon>Actinomycetaceae</taxon>
        <taxon>Bowdeniella</taxon>
    </lineage>
</organism>
<feature type="transmembrane region" description="Helical" evidence="1">
    <location>
        <begin position="25"/>
        <end position="45"/>
    </location>
</feature>
<proteinExistence type="predicted"/>
<gene>
    <name evidence="2" type="ORF">SAMN02910418_01818</name>
</gene>
<dbReference type="AlphaFoldDB" id="A0A1H4C005"/>
<name>A0A1H4C005_9ACTO</name>